<proteinExistence type="predicted"/>
<name>A0A2P7R7R0_9GAMM</name>
<keyword evidence="2" id="KW-1185">Reference proteome</keyword>
<gene>
    <name evidence="1" type="ORF">C7H85_06240</name>
</gene>
<comment type="caution">
    <text evidence="1">The sequence shown here is derived from an EMBL/GenBank/DDBJ whole genome shotgun (WGS) entry which is preliminary data.</text>
</comment>
<dbReference type="EMBL" id="PXYG01000002">
    <property type="protein sequence ID" value="PSJ46240.1"/>
    <property type="molecule type" value="Genomic_DNA"/>
</dbReference>
<sequence>MRWNKSWLEAGSWKLEAGSWKLEAGSWKLEAGSWKRIYSPLLPASSFSLQATFACDAGTAAVRLRPGASRTRP</sequence>
<dbReference type="AlphaFoldDB" id="A0A2P7R7R0"/>
<evidence type="ECO:0000313" key="1">
    <source>
        <dbReference type="EMBL" id="PSJ46240.1"/>
    </source>
</evidence>
<accession>A0A2P7R7R0</accession>
<evidence type="ECO:0000313" key="2">
    <source>
        <dbReference type="Proteomes" id="UP000240243"/>
    </source>
</evidence>
<protein>
    <submittedName>
        <fullName evidence="1">Uncharacterized protein</fullName>
    </submittedName>
</protein>
<dbReference type="Proteomes" id="UP000240243">
    <property type="component" value="Unassembled WGS sequence"/>
</dbReference>
<organism evidence="1 2">
    <name type="scientific">Zobellella endophytica</name>
    <dbReference type="NCBI Taxonomy" id="2116700"/>
    <lineage>
        <taxon>Bacteria</taxon>
        <taxon>Pseudomonadati</taxon>
        <taxon>Pseudomonadota</taxon>
        <taxon>Gammaproteobacteria</taxon>
        <taxon>Aeromonadales</taxon>
        <taxon>Aeromonadaceae</taxon>
        <taxon>Zobellella</taxon>
    </lineage>
</organism>
<reference evidence="1 2" key="1">
    <citation type="submission" date="2018-03" db="EMBL/GenBank/DDBJ databases">
        <title>The draft genome of Zobellella sp. 59N8.</title>
        <authorList>
            <person name="Liu L."/>
            <person name="Li L."/>
            <person name="Zhang X."/>
            <person name="Liang L."/>
            <person name="Wang T."/>
        </authorList>
    </citation>
    <scope>NUCLEOTIDE SEQUENCE [LARGE SCALE GENOMIC DNA]</scope>
    <source>
        <strain evidence="1 2">59N8</strain>
    </source>
</reference>